<sequence length="23" mass="2896">MHLCLRKMPFHIRTYSIPMFLFI</sequence>
<accession>A0A2P2NQE5</accession>
<name>A0A2P2NQE5_RHIMU</name>
<evidence type="ECO:0000313" key="1">
    <source>
        <dbReference type="EMBL" id="MBX44709.1"/>
    </source>
</evidence>
<dbReference type="EMBL" id="GGEC01064225">
    <property type="protein sequence ID" value="MBX44709.1"/>
    <property type="molecule type" value="Transcribed_RNA"/>
</dbReference>
<organism evidence="1">
    <name type="scientific">Rhizophora mucronata</name>
    <name type="common">Asiatic mangrove</name>
    <dbReference type="NCBI Taxonomy" id="61149"/>
    <lineage>
        <taxon>Eukaryota</taxon>
        <taxon>Viridiplantae</taxon>
        <taxon>Streptophyta</taxon>
        <taxon>Embryophyta</taxon>
        <taxon>Tracheophyta</taxon>
        <taxon>Spermatophyta</taxon>
        <taxon>Magnoliopsida</taxon>
        <taxon>eudicotyledons</taxon>
        <taxon>Gunneridae</taxon>
        <taxon>Pentapetalae</taxon>
        <taxon>rosids</taxon>
        <taxon>fabids</taxon>
        <taxon>Malpighiales</taxon>
        <taxon>Rhizophoraceae</taxon>
        <taxon>Rhizophora</taxon>
    </lineage>
</organism>
<protein>
    <submittedName>
        <fullName evidence="1">Uncharacterized protein</fullName>
    </submittedName>
</protein>
<reference evidence="1" key="1">
    <citation type="submission" date="2018-02" db="EMBL/GenBank/DDBJ databases">
        <title>Rhizophora mucronata_Transcriptome.</title>
        <authorList>
            <person name="Meera S.P."/>
            <person name="Sreeshan A."/>
            <person name="Augustine A."/>
        </authorList>
    </citation>
    <scope>NUCLEOTIDE SEQUENCE</scope>
    <source>
        <tissue evidence="1">Leaf</tissue>
    </source>
</reference>
<dbReference type="AlphaFoldDB" id="A0A2P2NQE5"/>
<proteinExistence type="predicted"/>